<keyword evidence="6" id="KW-0539">Nucleus</keyword>
<dbReference type="PANTHER" id="PTHR45967:SF12">
    <property type="entry name" value="TRANSCRIPTION FACTOR HBP-1A"/>
    <property type="match status" value="1"/>
</dbReference>
<dbReference type="OrthoDB" id="1642657at2759"/>
<gene>
    <name evidence="9" type="ORF">HU200_043725</name>
</gene>
<dbReference type="Proteomes" id="UP000636709">
    <property type="component" value="Unassembled WGS sequence"/>
</dbReference>
<feature type="compositionally biased region" description="Basic and acidic residues" evidence="7">
    <location>
        <begin position="191"/>
        <end position="231"/>
    </location>
</feature>
<dbReference type="GO" id="GO:0003700">
    <property type="term" value="F:DNA-binding transcription factor activity"/>
    <property type="evidence" value="ECO:0007669"/>
    <property type="project" value="InterPro"/>
</dbReference>
<comment type="caution">
    <text evidence="9">The sequence shown here is derived from an EMBL/GenBank/DDBJ whole genome shotgun (WGS) entry which is preliminary data.</text>
</comment>
<proteinExistence type="inferred from homology"/>
<sequence>MRILLVAGSGAERALTAGGKGKAWLPFALPSTASITHRPMPVLLLRGIQATPAIAVSANSVAAAAGFGRKTRAAAAGILGDRLRLEAFLVMGSNDPSTPSKDPKASEQNQPPATTSGVTASVYPEWPSFQGMHPYYPMPTNGHTETPGAVPSAPEMNWKNEPGRTSAPSANGITSHSESGSESESEGSSQNDERELKKQKQKQSNRESVRMSRMRKQAECEELGQRADSLRSENSSLRAELERIRKEYKQLLSQNASLKIINPKAPSNAATTHHGLPSPGTSSQHQCLGLFQKGYFLQQKLVSMLVWYLYEKLGATGDSIPDMNEQNDGDGSGCQKQPDSDAQPGNDS</sequence>
<organism evidence="9 10">
    <name type="scientific">Digitaria exilis</name>
    <dbReference type="NCBI Taxonomy" id="1010633"/>
    <lineage>
        <taxon>Eukaryota</taxon>
        <taxon>Viridiplantae</taxon>
        <taxon>Streptophyta</taxon>
        <taxon>Embryophyta</taxon>
        <taxon>Tracheophyta</taxon>
        <taxon>Spermatophyta</taxon>
        <taxon>Magnoliopsida</taxon>
        <taxon>Liliopsida</taxon>
        <taxon>Poales</taxon>
        <taxon>Poaceae</taxon>
        <taxon>PACMAD clade</taxon>
        <taxon>Panicoideae</taxon>
        <taxon>Panicodae</taxon>
        <taxon>Paniceae</taxon>
        <taxon>Anthephorinae</taxon>
        <taxon>Digitaria</taxon>
    </lineage>
</organism>
<dbReference type="SUPFAM" id="SSF57959">
    <property type="entry name" value="Leucine zipper domain"/>
    <property type="match status" value="1"/>
</dbReference>
<feature type="compositionally biased region" description="Polar residues" evidence="7">
    <location>
        <begin position="94"/>
        <end position="119"/>
    </location>
</feature>
<dbReference type="EMBL" id="JACEFO010002082">
    <property type="protein sequence ID" value="KAF8685818.1"/>
    <property type="molecule type" value="Genomic_DNA"/>
</dbReference>
<dbReference type="InterPro" id="IPR046347">
    <property type="entry name" value="bZIP_sf"/>
</dbReference>
<evidence type="ECO:0000313" key="10">
    <source>
        <dbReference type="Proteomes" id="UP000636709"/>
    </source>
</evidence>
<evidence type="ECO:0000256" key="1">
    <source>
        <dbReference type="ARBA" id="ARBA00004123"/>
    </source>
</evidence>
<feature type="region of interest" description="Disordered" evidence="7">
    <location>
        <begin position="318"/>
        <end position="348"/>
    </location>
</feature>
<dbReference type="GO" id="GO:0005634">
    <property type="term" value="C:nucleus"/>
    <property type="evidence" value="ECO:0007669"/>
    <property type="project" value="UniProtKB-SubCell"/>
</dbReference>
<feature type="region of interest" description="Disordered" evidence="7">
    <location>
        <begin position="137"/>
        <end position="235"/>
    </location>
</feature>
<dbReference type="AlphaFoldDB" id="A0A835EH08"/>
<evidence type="ECO:0000313" key="9">
    <source>
        <dbReference type="EMBL" id="KAF8685818.1"/>
    </source>
</evidence>
<evidence type="ECO:0000256" key="6">
    <source>
        <dbReference type="ARBA" id="ARBA00023242"/>
    </source>
</evidence>
<keyword evidence="10" id="KW-1185">Reference proteome</keyword>
<evidence type="ECO:0000256" key="2">
    <source>
        <dbReference type="ARBA" id="ARBA00007163"/>
    </source>
</evidence>
<dbReference type="SMART" id="SM00338">
    <property type="entry name" value="BRLZ"/>
    <property type="match status" value="1"/>
</dbReference>
<dbReference type="CDD" id="cd14702">
    <property type="entry name" value="bZIP_plant_GBF1"/>
    <property type="match status" value="1"/>
</dbReference>
<evidence type="ECO:0000256" key="5">
    <source>
        <dbReference type="ARBA" id="ARBA00023163"/>
    </source>
</evidence>
<protein>
    <recommendedName>
        <fullName evidence="8">BZIP domain-containing protein</fullName>
    </recommendedName>
</protein>
<dbReference type="PANTHER" id="PTHR45967">
    <property type="entry name" value="G-BOX-BINDING FACTOR 3-RELATED"/>
    <property type="match status" value="1"/>
</dbReference>
<keyword evidence="5" id="KW-0804">Transcription</keyword>
<feature type="region of interest" description="Disordered" evidence="7">
    <location>
        <begin position="92"/>
        <end position="120"/>
    </location>
</feature>
<dbReference type="Gene3D" id="1.20.5.170">
    <property type="match status" value="1"/>
</dbReference>
<feature type="region of interest" description="Disordered" evidence="7">
    <location>
        <begin position="265"/>
        <end position="284"/>
    </location>
</feature>
<dbReference type="GO" id="GO:0043565">
    <property type="term" value="F:sequence-specific DNA binding"/>
    <property type="evidence" value="ECO:0007669"/>
    <property type="project" value="InterPro"/>
</dbReference>
<name>A0A835EH08_9POAL</name>
<dbReference type="PROSITE" id="PS50217">
    <property type="entry name" value="BZIP"/>
    <property type="match status" value="1"/>
</dbReference>
<dbReference type="Pfam" id="PF00170">
    <property type="entry name" value="bZIP_1"/>
    <property type="match status" value="1"/>
</dbReference>
<evidence type="ECO:0000256" key="4">
    <source>
        <dbReference type="ARBA" id="ARBA00023125"/>
    </source>
</evidence>
<keyword evidence="3" id="KW-0805">Transcription regulation</keyword>
<comment type="subcellular location">
    <subcellularLocation>
        <location evidence="1">Nucleus</location>
    </subcellularLocation>
</comment>
<dbReference type="InterPro" id="IPR045314">
    <property type="entry name" value="bZIP_plant_GBF1"/>
</dbReference>
<evidence type="ECO:0000259" key="8">
    <source>
        <dbReference type="PROSITE" id="PS50217"/>
    </source>
</evidence>
<evidence type="ECO:0000256" key="7">
    <source>
        <dbReference type="SAM" id="MobiDB-lite"/>
    </source>
</evidence>
<keyword evidence="4" id="KW-0238">DNA-binding</keyword>
<evidence type="ECO:0000256" key="3">
    <source>
        <dbReference type="ARBA" id="ARBA00023015"/>
    </source>
</evidence>
<dbReference type="InterPro" id="IPR004827">
    <property type="entry name" value="bZIP"/>
</dbReference>
<reference evidence="9" key="1">
    <citation type="submission" date="2020-07" db="EMBL/GenBank/DDBJ databases">
        <title>Genome sequence and genetic diversity analysis of an under-domesticated orphan crop, white fonio (Digitaria exilis).</title>
        <authorList>
            <person name="Bennetzen J.L."/>
            <person name="Chen S."/>
            <person name="Ma X."/>
            <person name="Wang X."/>
            <person name="Yssel A.E.J."/>
            <person name="Chaluvadi S.R."/>
            <person name="Johnson M."/>
            <person name="Gangashetty P."/>
            <person name="Hamidou F."/>
            <person name="Sanogo M.D."/>
            <person name="Zwaenepoel A."/>
            <person name="Wallace J."/>
            <person name="Van De Peer Y."/>
            <person name="Van Deynze A."/>
        </authorList>
    </citation>
    <scope>NUCLEOTIDE SEQUENCE</scope>
    <source>
        <tissue evidence="9">Leaves</tissue>
    </source>
</reference>
<comment type="similarity">
    <text evidence="2">Belongs to the bZIP family.</text>
</comment>
<feature type="compositionally biased region" description="Low complexity" evidence="7">
    <location>
        <begin position="177"/>
        <end position="189"/>
    </location>
</feature>
<accession>A0A835EH08</accession>
<dbReference type="InterPro" id="IPR044827">
    <property type="entry name" value="GBF-like"/>
</dbReference>
<feature type="domain" description="BZIP" evidence="8">
    <location>
        <begin position="195"/>
        <end position="258"/>
    </location>
</feature>
<feature type="compositionally biased region" description="Polar residues" evidence="7">
    <location>
        <begin position="166"/>
        <end position="176"/>
    </location>
</feature>